<dbReference type="Proteomes" id="UP000004933">
    <property type="component" value="Unassembled WGS sequence"/>
</dbReference>
<reference evidence="1 2" key="1">
    <citation type="submission" date="2010-09" db="EMBL/GenBank/DDBJ databases">
        <authorList>
            <person name="Weinstock G."/>
            <person name="Sodergren E."/>
            <person name="Clifton S."/>
            <person name="Fulton L."/>
            <person name="Fulton B."/>
            <person name="Courtney L."/>
            <person name="Fronick C."/>
            <person name="Harrison M."/>
            <person name="Strong C."/>
            <person name="Farmer C."/>
            <person name="Delahaunty K."/>
            <person name="Markovic C."/>
            <person name="Hall O."/>
            <person name="Minx P."/>
            <person name="Tomlinson C."/>
            <person name="Mitreva M."/>
            <person name="Hou S."/>
            <person name="Chen J."/>
            <person name="Wollam A."/>
            <person name="Pepin K.H."/>
            <person name="Johnson M."/>
            <person name="Bhonagiri V."/>
            <person name="Zhang X."/>
            <person name="Suruliraj S."/>
            <person name="Warren W."/>
            <person name="Chinwalla A."/>
            <person name="Mardis E.R."/>
            <person name="Wilson R.K."/>
        </authorList>
    </citation>
    <scope>NUCLEOTIDE SEQUENCE [LARGE SCALE GENOMIC DNA]</scope>
    <source>
        <strain evidence="1 2">TX0630</strain>
    </source>
</reference>
<dbReference type="EMBL" id="AEBE01000087">
    <property type="protein sequence ID" value="EFU90126.1"/>
    <property type="molecule type" value="Genomic_DNA"/>
</dbReference>
<evidence type="ECO:0000313" key="1">
    <source>
        <dbReference type="EMBL" id="EFU90126.1"/>
    </source>
</evidence>
<sequence length="57" mass="6937">MELDRIKNIINGSTKKDKYKIRDRFKHLFQLRIAIIWSVSDVDDVKMLVQWMQLVME</sequence>
<evidence type="ECO:0000313" key="2">
    <source>
        <dbReference type="Proteomes" id="UP000004933"/>
    </source>
</evidence>
<accession>A0ABC9P570</accession>
<comment type="caution">
    <text evidence="1">The sequence shown here is derived from an EMBL/GenBank/DDBJ whole genome shotgun (WGS) entry which is preliminary data.</text>
</comment>
<name>A0ABC9P570_ENTFL</name>
<proteinExistence type="predicted"/>
<gene>
    <name evidence="1" type="ORF">HMPREF9511_01905</name>
</gene>
<organism evidence="1 2">
    <name type="scientific">Enterococcus faecalis TX0630</name>
    <dbReference type="NCBI Taxonomy" id="749508"/>
    <lineage>
        <taxon>Bacteria</taxon>
        <taxon>Bacillati</taxon>
        <taxon>Bacillota</taxon>
        <taxon>Bacilli</taxon>
        <taxon>Lactobacillales</taxon>
        <taxon>Enterococcaceae</taxon>
        <taxon>Enterococcus</taxon>
    </lineage>
</organism>
<dbReference type="AlphaFoldDB" id="A0ABC9P570"/>
<protein>
    <submittedName>
        <fullName evidence="1">Uncharacterized protein</fullName>
    </submittedName>
</protein>